<keyword evidence="1" id="KW-0001">2Fe-2S</keyword>
<evidence type="ECO:0000256" key="2">
    <source>
        <dbReference type="ARBA" id="ARBA00022723"/>
    </source>
</evidence>
<dbReference type="Gene3D" id="3.40.5.90">
    <property type="entry name" value="CDGSH iron-sulfur domain, mitoNEET-type"/>
    <property type="match status" value="2"/>
</dbReference>
<sequence length="80" mass="8849">MENPVVAEAAPAIVELTEGKTYFWCACGRSGKQPFCDGSHKGTPFEPLSFIADKSKKYFLCQCKHSAKKPFCDGSHKHLL</sequence>
<keyword evidence="2" id="KW-0479">Metal-binding</keyword>
<dbReference type="Proteomes" id="UP001069802">
    <property type="component" value="Unassembled WGS sequence"/>
</dbReference>
<proteinExistence type="predicted"/>
<evidence type="ECO:0000256" key="1">
    <source>
        <dbReference type="ARBA" id="ARBA00022714"/>
    </source>
</evidence>
<dbReference type="InterPro" id="IPR052950">
    <property type="entry name" value="CISD"/>
</dbReference>
<accession>A0ABT4LQ94</accession>
<evidence type="ECO:0000313" key="6">
    <source>
        <dbReference type="EMBL" id="MCZ4282102.1"/>
    </source>
</evidence>
<organism evidence="6 7">
    <name type="scientific">Kiloniella laminariae</name>
    <dbReference type="NCBI Taxonomy" id="454162"/>
    <lineage>
        <taxon>Bacteria</taxon>
        <taxon>Pseudomonadati</taxon>
        <taxon>Pseudomonadota</taxon>
        <taxon>Alphaproteobacteria</taxon>
        <taxon>Rhodospirillales</taxon>
        <taxon>Kiloniellaceae</taxon>
        <taxon>Kiloniella</taxon>
    </lineage>
</organism>
<feature type="domain" description="Iron-binding zinc finger CDGSH type" evidence="5">
    <location>
        <begin position="47"/>
        <end position="80"/>
    </location>
</feature>
<name>A0ABT4LQ94_9PROT</name>
<dbReference type="SMART" id="SM00704">
    <property type="entry name" value="ZnF_CDGSH"/>
    <property type="match status" value="2"/>
</dbReference>
<evidence type="ECO:0000256" key="3">
    <source>
        <dbReference type="ARBA" id="ARBA00023004"/>
    </source>
</evidence>
<evidence type="ECO:0000313" key="7">
    <source>
        <dbReference type="Proteomes" id="UP001069802"/>
    </source>
</evidence>
<dbReference type="EMBL" id="JAPWGY010000005">
    <property type="protein sequence ID" value="MCZ4282102.1"/>
    <property type="molecule type" value="Genomic_DNA"/>
</dbReference>
<keyword evidence="7" id="KW-1185">Reference proteome</keyword>
<keyword evidence="3" id="KW-0408">Iron</keyword>
<dbReference type="PANTHER" id="PTHR46491">
    <property type="entry name" value="CDGSH IRON SULFUR DOMAIN PROTEIN HOMOLOG"/>
    <property type="match status" value="1"/>
</dbReference>
<keyword evidence="4" id="KW-0411">Iron-sulfur</keyword>
<dbReference type="PANTHER" id="PTHR46491:SF3">
    <property type="entry name" value="CDGSH IRON-SULFUR DOMAIN-CONTAINING PROTEIN 3, MITOCHONDRIAL"/>
    <property type="match status" value="1"/>
</dbReference>
<gene>
    <name evidence="6" type="ORF">O4H49_15035</name>
</gene>
<dbReference type="InterPro" id="IPR018967">
    <property type="entry name" value="FeS-contain_CDGSH-typ"/>
</dbReference>
<comment type="caution">
    <text evidence="6">The sequence shown here is derived from an EMBL/GenBank/DDBJ whole genome shotgun (WGS) entry which is preliminary data.</text>
</comment>
<protein>
    <submittedName>
        <fullName evidence="6">CDGSH iron-sulfur domain-containing protein</fullName>
    </submittedName>
</protein>
<dbReference type="RefSeq" id="WP_269424247.1">
    <property type="nucleotide sequence ID" value="NZ_JAPWGY010000005.1"/>
</dbReference>
<dbReference type="Pfam" id="PF09360">
    <property type="entry name" value="zf-CDGSH"/>
    <property type="match status" value="2"/>
</dbReference>
<evidence type="ECO:0000259" key="5">
    <source>
        <dbReference type="SMART" id="SM00704"/>
    </source>
</evidence>
<dbReference type="InterPro" id="IPR042216">
    <property type="entry name" value="MitoNEET_CISD"/>
</dbReference>
<reference evidence="6" key="1">
    <citation type="submission" date="2022-12" db="EMBL/GenBank/DDBJ databases">
        <title>Bacterial isolates from different developmental stages of Nematostella vectensis.</title>
        <authorList>
            <person name="Fraune S."/>
        </authorList>
    </citation>
    <scope>NUCLEOTIDE SEQUENCE</scope>
    <source>
        <strain evidence="6">G21630-S1</strain>
    </source>
</reference>
<feature type="domain" description="Iron-binding zinc finger CDGSH type" evidence="5">
    <location>
        <begin position="9"/>
        <end position="46"/>
    </location>
</feature>
<evidence type="ECO:0000256" key="4">
    <source>
        <dbReference type="ARBA" id="ARBA00023014"/>
    </source>
</evidence>